<feature type="chain" id="PRO_5015727425" evidence="2">
    <location>
        <begin position="23"/>
        <end position="449"/>
    </location>
</feature>
<evidence type="ECO:0000313" key="3">
    <source>
        <dbReference type="EMBL" id="AWI25039.1"/>
    </source>
</evidence>
<dbReference type="GO" id="GO:0006401">
    <property type="term" value="P:RNA catabolic process"/>
    <property type="evidence" value="ECO:0007669"/>
    <property type="project" value="InterPro"/>
</dbReference>
<reference evidence="3 4" key="1">
    <citation type="submission" date="2018-05" db="EMBL/GenBank/DDBJ databases">
        <title>Genome sequencing of Flavobacterium sp. HYN0049.</title>
        <authorList>
            <person name="Yi H."/>
            <person name="Baek C."/>
        </authorList>
    </citation>
    <scope>NUCLEOTIDE SEQUENCE [LARGE SCALE GENOMIC DNA]</scope>
    <source>
        <strain evidence="3 4">HYN0049</strain>
    </source>
</reference>
<dbReference type="RefSeq" id="WP_108902834.1">
    <property type="nucleotide sequence ID" value="NZ_CP029187.1"/>
</dbReference>
<dbReference type="InterPro" id="IPR019734">
    <property type="entry name" value="TPR_rpt"/>
</dbReference>
<dbReference type="InterPro" id="IPR011990">
    <property type="entry name" value="TPR-like_helical_dom_sf"/>
</dbReference>
<dbReference type="Proteomes" id="UP000244937">
    <property type="component" value="Chromosome"/>
</dbReference>
<evidence type="ECO:0000313" key="4">
    <source>
        <dbReference type="Proteomes" id="UP000244937"/>
    </source>
</evidence>
<dbReference type="OrthoDB" id="1465784at2"/>
<dbReference type="Pfam" id="PF13181">
    <property type="entry name" value="TPR_8"/>
    <property type="match status" value="1"/>
</dbReference>
<feature type="repeat" description="TPR" evidence="1">
    <location>
        <begin position="70"/>
        <end position="103"/>
    </location>
</feature>
<dbReference type="PANTHER" id="PTHR15704">
    <property type="entry name" value="SUPERKILLER 3 PROTEIN-RELATED"/>
    <property type="match status" value="1"/>
</dbReference>
<protein>
    <submittedName>
        <fullName evidence="3">Cytochrome C biosynthesis protein</fullName>
    </submittedName>
</protein>
<dbReference type="SUPFAM" id="SSF48452">
    <property type="entry name" value="TPR-like"/>
    <property type="match status" value="2"/>
</dbReference>
<dbReference type="Gene3D" id="1.25.40.10">
    <property type="entry name" value="Tetratricopeptide repeat domain"/>
    <property type="match status" value="3"/>
</dbReference>
<dbReference type="GO" id="GO:0055087">
    <property type="term" value="C:Ski complex"/>
    <property type="evidence" value="ECO:0007669"/>
    <property type="project" value="InterPro"/>
</dbReference>
<dbReference type="Pfam" id="PF13176">
    <property type="entry name" value="TPR_7"/>
    <property type="match status" value="1"/>
</dbReference>
<sequence length="449" mass="51904">MRRIFLLLVILLTGFRPQALHAQGEPEDIAAVSDQFQESFFESLKQKGIENYDKAVESLEKCLKLQPNNPVVLSELGKNYLHLKRYKEAYEAYEKASQIEPKNRWYLAGMYDVTYETKDYNNSITLVQKLVPFDDSYKEDLTSLYMKTGQFDKALAMINELNESVGHSDKRDAYKADILKDTKYQGSEKDNLIDQIKKNPKEESNYIALIYLYSNSNQEQKAQEIAKQLEKEIPTSDWAQVSLFKFHLNNNDGDKAVVSMNQALKSSKIDNKVKQRIINEFLIFTKTNPKYDADLEKAIGYVNGDKDVNAAKELGKFYQNQKDWAKAAKYYEIDAANHPDDLETRILMLQAYAENKQFDVLAKKADALIELFPLQPELYYFSGLAYNQLKDFKKAKDTLEAGIDYLVDNRDMEINFNIQLGEAWNGLGDAKKKEQYFLKADQLLKKKKQ</sequence>
<dbReference type="PANTHER" id="PTHR15704:SF8">
    <property type="match status" value="1"/>
</dbReference>
<evidence type="ECO:0000256" key="2">
    <source>
        <dbReference type="SAM" id="SignalP"/>
    </source>
</evidence>
<dbReference type="EMBL" id="CP029187">
    <property type="protein sequence ID" value="AWI25039.1"/>
    <property type="molecule type" value="Genomic_DNA"/>
</dbReference>
<dbReference type="PROSITE" id="PS50005">
    <property type="entry name" value="TPR"/>
    <property type="match status" value="1"/>
</dbReference>
<feature type="signal peptide" evidence="2">
    <location>
        <begin position="1"/>
        <end position="22"/>
    </location>
</feature>
<keyword evidence="1" id="KW-0802">TPR repeat</keyword>
<organism evidence="3 4">
    <name type="scientific">Flavobacterium pallidum</name>
    <dbReference type="NCBI Taxonomy" id="2172098"/>
    <lineage>
        <taxon>Bacteria</taxon>
        <taxon>Pseudomonadati</taxon>
        <taxon>Bacteroidota</taxon>
        <taxon>Flavobacteriia</taxon>
        <taxon>Flavobacteriales</taxon>
        <taxon>Flavobacteriaceae</taxon>
        <taxon>Flavobacterium</taxon>
    </lineage>
</organism>
<dbReference type="Pfam" id="PF14559">
    <property type="entry name" value="TPR_19"/>
    <property type="match status" value="1"/>
</dbReference>
<dbReference type="PROSITE" id="PS50293">
    <property type="entry name" value="TPR_REGION"/>
    <property type="match status" value="1"/>
</dbReference>
<dbReference type="SMART" id="SM00028">
    <property type="entry name" value="TPR"/>
    <property type="match status" value="4"/>
</dbReference>
<dbReference type="KEGG" id="fpal:HYN49_03535"/>
<proteinExistence type="predicted"/>
<evidence type="ECO:0000256" key="1">
    <source>
        <dbReference type="PROSITE-ProRule" id="PRU00339"/>
    </source>
</evidence>
<accession>A0A2S1SF85</accession>
<keyword evidence="4" id="KW-1185">Reference proteome</keyword>
<gene>
    <name evidence="3" type="ORF">HYN49_03535</name>
</gene>
<keyword evidence="2" id="KW-0732">Signal</keyword>
<dbReference type="AlphaFoldDB" id="A0A2S1SF85"/>
<name>A0A2S1SF85_9FLAO</name>
<dbReference type="InterPro" id="IPR039226">
    <property type="entry name" value="Ski3/TTC37"/>
</dbReference>